<evidence type="ECO:0000256" key="1">
    <source>
        <dbReference type="SAM" id="Coils"/>
    </source>
</evidence>
<keyword evidence="3" id="KW-1185">Reference proteome</keyword>
<dbReference type="Proteomes" id="UP000215214">
    <property type="component" value="Chromosome TJEJU"/>
</dbReference>
<protein>
    <submittedName>
        <fullName evidence="2">Uncharacterized protein</fullName>
    </submittedName>
</protein>
<organism evidence="2 3">
    <name type="scientific">Tenacibaculum jejuense</name>
    <dbReference type="NCBI Taxonomy" id="584609"/>
    <lineage>
        <taxon>Bacteria</taxon>
        <taxon>Pseudomonadati</taxon>
        <taxon>Bacteroidota</taxon>
        <taxon>Flavobacteriia</taxon>
        <taxon>Flavobacteriales</taxon>
        <taxon>Flavobacteriaceae</taxon>
        <taxon>Tenacibaculum</taxon>
    </lineage>
</organism>
<name>A0A238U929_9FLAO</name>
<evidence type="ECO:0000313" key="3">
    <source>
        <dbReference type="Proteomes" id="UP000215214"/>
    </source>
</evidence>
<reference evidence="2 3" key="1">
    <citation type="submission" date="2017-07" db="EMBL/GenBank/DDBJ databases">
        <authorList>
            <person name="Sun Z.S."/>
            <person name="Albrecht U."/>
            <person name="Echele G."/>
            <person name="Lee C.C."/>
        </authorList>
    </citation>
    <scope>NUCLEOTIDE SEQUENCE [LARGE SCALE GENOMIC DNA]</scope>
    <source>
        <strain evidence="3">type strain: KCTC 22618</strain>
    </source>
</reference>
<dbReference type="EMBL" id="LT899436">
    <property type="protein sequence ID" value="SNR15691.1"/>
    <property type="molecule type" value="Genomic_DNA"/>
</dbReference>
<dbReference type="KEGG" id="tje:TJEJU_1988"/>
<sequence>MKRSQILILFLFPLFVFTQQNTALFKLTKNSFDIDTLLQKEFGKNKMEQLKKMSLTSPAILSINNVLRSDYKQKSAKLLGLCECYFIDGKLEVINAVGFKTAIVSSIKVNLSEKTFESNLNYRTDGIEMHKFNPSDEFIKNITVPLQTSELEFTTDSKFEHLGIVKGKLKGKTVLFYEQDSSQKGYSAVQNEIISIFECQFKDYNKLIKEMEQKQKLLEKQHKN</sequence>
<accession>A0A238U929</accession>
<gene>
    <name evidence="2" type="ORF">TJEJU_1988</name>
</gene>
<evidence type="ECO:0000313" key="2">
    <source>
        <dbReference type="EMBL" id="SNR15691.1"/>
    </source>
</evidence>
<feature type="coiled-coil region" evidence="1">
    <location>
        <begin position="194"/>
        <end position="224"/>
    </location>
</feature>
<proteinExistence type="predicted"/>
<dbReference type="RefSeq" id="WP_095071657.1">
    <property type="nucleotide sequence ID" value="NZ_LT899436.1"/>
</dbReference>
<keyword evidence="1" id="KW-0175">Coiled coil</keyword>
<dbReference type="AlphaFoldDB" id="A0A238U929"/>